<dbReference type="Gene3D" id="3.30.200.20">
    <property type="entry name" value="Phosphorylase Kinase, domain 1"/>
    <property type="match status" value="1"/>
</dbReference>
<dbReference type="PANTHER" id="PTHR43671:SF13">
    <property type="entry name" value="SERINE_THREONINE-PROTEIN KINASE NEK2"/>
    <property type="match status" value="1"/>
</dbReference>
<dbReference type="Gene3D" id="1.10.510.10">
    <property type="entry name" value="Transferase(Phosphotransferase) domain 1"/>
    <property type="match status" value="1"/>
</dbReference>
<dbReference type="PROSITE" id="PS50011">
    <property type="entry name" value="PROTEIN_KINASE_DOM"/>
    <property type="match status" value="1"/>
</dbReference>
<dbReference type="InterPro" id="IPR050660">
    <property type="entry name" value="NEK_Ser/Thr_kinase"/>
</dbReference>
<dbReference type="GO" id="GO:0005524">
    <property type="term" value="F:ATP binding"/>
    <property type="evidence" value="ECO:0007669"/>
    <property type="project" value="UniProtKB-KW"/>
</dbReference>
<reference evidence="7 8" key="1">
    <citation type="submission" date="2019-06" db="EMBL/GenBank/DDBJ databases">
        <title>Sequencing the genomes of 1000 actinobacteria strains.</title>
        <authorList>
            <person name="Klenk H.-P."/>
        </authorList>
    </citation>
    <scope>NUCLEOTIDE SEQUENCE [LARGE SCALE GENOMIC DNA]</scope>
    <source>
        <strain evidence="7 8">DSM 45043</strain>
    </source>
</reference>
<dbReference type="AlphaFoldDB" id="A0A543I881"/>
<dbReference type="CDD" id="cd14014">
    <property type="entry name" value="STKc_PknB_like"/>
    <property type="match status" value="1"/>
</dbReference>
<keyword evidence="3" id="KW-0547">Nucleotide-binding</keyword>
<keyword evidence="7" id="KW-0723">Serine/threonine-protein kinase</keyword>
<dbReference type="Pfam" id="PF00069">
    <property type="entry name" value="Pkinase"/>
    <property type="match status" value="1"/>
</dbReference>
<comment type="caution">
    <text evidence="7">The sequence shown here is derived from an EMBL/GenBank/DDBJ whole genome shotgun (WGS) entry which is preliminary data.</text>
</comment>
<dbReference type="GO" id="GO:0004674">
    <property type="term" value="F:protein serine/threonine kinase activity"/>
    <property type="evidence" value="ECO:0007669"/>
    <property type="project" value="UniProtKB-KW"/>
</dbReference>
<sequence>MPIVGDHFQRPTYKILRTIGEGNVGICRLARHDIFERDVVQKTISLLGIPDGVAREPHLLKEARHKHLIEVWDAQWEPAPEFQGLDAVTFICDYYPGGSIYNALMDRHEFGLGGALRICGQILDALEYLHRDREYVHRDVKPGNILLDQSRENAVLADLGSAGRIDPITGRTCDYGGTPLYLAPEAKSTGYVTAKSDLYSLGVVTVEMLAGRFPYEQIEFPEVDARLAAGKRALVDRFYKLPPHVPRNVRKFVGSLLQVDPAKRPDTARAALRKLNALEYVDWRRTSGEGLIGEWVGTWPLSKLPAKRRHYCVQATEVIRGRQRGKVRLEATWRNPDGSWRRIRKLSRYMDAGDTAVLASFFRDVESVAHASPA</sequence>
<dbReference type="PROSITE" id="PS00108">
    <property type="entry name" value="PROTEIN_KINASE_ST"/>
    <property type="match status" value="1"/>
</dbReference>
<evidence type="ECO:0000256" key="5">
    <source>
        <dbReference type="ARBA" id="ARBA00022840"/>
    </source>
</evidence>
<evidence type="ECO:0000259" key="6">
    <source>
        <dbReference type="PROSITE" id="PS50011"/>
    </source>
</evidence>
<keyword evidence="8" id="KW-1185">Reference proteome</keyword>
<dbReference type="InterPro" id="IPR008271">
    <property type="entry name" value="Ser/Thr_kinase_AS"/>
</dbReference>
<dbReference type="InterPro" id="IPR011009">
    <property type="entry name" value="Kinase-like_dom_sf"/>
</dbReference>
<keyword evidence="5" id="KW-0067">ATP-binding</keyword>
<dbReference type="SUPFAM" id="SSF56112">
    <property type="entry name" value="Protein kinase-like (PK-like)"/>
    <property type="match status" value="1"/>
</dbReference>
<dbReference type="RefSeq" id="WP_141965905.1">
    <property type="nucleotide sequence ID" value="NZ_VFPO01000001.1"/>
</dbReference>
<dbReference type="SMART" id="SM00220">
    <property type="entry name" value="S_TKc"/>
    <property type="match status" value="1"/>
</dbReference>
<dbReference type="OrthoDB" id="9762169at2"/>
<evidence type="ECO:0000256" key="3">
    <source>
        <dbReference type="ARBA" id="ARBA00022741"/>
    </source>
</evidence>
<keyword evidence="2" id="KW-0808">Transferase</keyword>
<evidence type="ECO:0000313" key="7">
    <source>
        <dbReference type="EMBL" id="TQM66814.1"/>
    </source>
</evidence>
<keyword evidence="4 7" id="KW-0418">Kinase</keyword>
<feature type="domain" description="Protein kinase" evidence="6">
    <location>
        <begin position="13"/>
        <end position="281"/>
    </location>
</feature>
<dbReference type="PANTHER" id="PTHR43671">
    <property type="entry name" value="SERINE/THREONINE-PROTEIN KINASE NEK"/>
    <property type="match status" value="1"/>
</dbReference>
<evidence type="ECO:0000256" key="1">
    <source>
        <dbReference type="ARBA" id="ARBA00012513"/>
    </source>
</evidence>
<evidence type="ECO:0000313" key="8">
    <source>
        <dbReference type="Proteomes" id="UP000316706"/>
    </source>
</evidence>
<name>A0A543I881_9ACTN</name>
<dbReference type="EMBL" id="VFPO01000001">
    <property type="protein sequence ID" value="TQM66814.1"/>
    <property type="molecule type" value="Genomic_DNA"/>
</dbReference>
<dbReference type="Proteomes" id="UP000316706">
    <property type="component" value="Unassembled WGS sequence"/>
</dbReference>
<dbReference type="EC" id="2.7.11.1" evidence="1"/>
<evidence type="ECO:0000256" key="2">
    <source>
        <dbReference type="ARBA" id="ARBA00022679"/>
    </source>
</evidence>
<protein>
    <recommendedName>
        <fullName evidence="1">non-specific serine/threonine protein kinase</fullName>
        <ecNumber evidence="1">2.7.11.1</ecNumber>
    </recommendedName>
</protein>
<proteinExistence type="predicted"/>
<organism evidence="7 8">
    <name type="scientific">Actinomadura hallensis</name>
    <dbReference type="NCBI Taxonomy" id="337895"/>
    <lineage>
        <taxon>Bacteria</taxon>
        <taxon>Bacillati</taxon>
        <taxon>Actinomycetota</taxon>
        <taxon>Actinomycetes</taxon>
        <taxon>Streptosporangiales</taxon>
        <taxon>Thermomonosporaceae</taxon>
        <taxon>Actinomadura</taxon>
    </lineage>
</organism>
<accession>A0A543I881</accession>
<dbReference type="InterPro" id="IPR000719">
    <property type="entry name" value="Prot_kinase_dom"/>
</dbReference>
<evidence type="ECO:0000256" key="4">
    <source>
        <dbReference type="ARBA" id="ARBA00022777"/>
    </source>
</evidence>
<gene>
    <name evidence="7" type="ORF">FHX41_0403</name>
</gene>